<dbReference type="GO" id="GO:0006887">
    <property type="term" value="P:exocytosis"/>
    <property type="evidence" value="ECO:0007669"/>
    <property type="project" value="UniProtKB-KW"/>
</dbReference>
<dbReference type="InterPro" id="IPR009976">
    <property type="entry name" value="Sec10-like"/>
</dbReference>
<gene>
    <name evidence="9" type="ORF">BB558_006289</name>
</gene>
<name>A0A2U1IY49_SMIAN</name>
<comment type="similarity">
    <text evidence="1">Belongs to the SEC10 family.</text>
</comment>
<evidence type="ECO:0000313" key="10">
    <source>
        <dbReference type="Proteomes" id="UP000245591"/>
    </source>
</evidence>
<proteinExistence type="inferred from homology"/>
<dbReference type="Gene3D" id="1.20.58.1970">
    <property type="match status" value="1"/>
</dbReference>
<organism evidence="9 10">
    <name type="scientific">Smittium angustum</name>
    <dbReference type="NCBI Taxonomy" id="133377"/>
    <lineage>
        <taxon>Eukaryota</taxon>
        <taxon>Fungi</taxon>
        <taxon>Fungi incertae sedis</taxon>
        <taxon>Zoopagomycota</taxon>
        <taxon>Kickxellomycotina</taxon>
        <taxon>Harpellomycetes</taxon>
        <taxon>Harpellales</taxon>
        <taxon>Legeriomycetaceae</taxon>
        <taxon>Smittium</taxon>
    </lineage>
</organism>
<dbReference type="PANTHER" id="PTHR12100:SF0">
    <property type="entry name" value="EXOCYST COMPLEX COMPONENT 5"/>
    <property type="match status" value="1"/>
</dbReference>
<evidence type="ECO:0000256" key="1">
    <source>
        <dbReference type="ARBA" id="ARBA00006572"/>
    </source>
</evidence>
<evidence type="ECO:0000256" key="3">
    <source>
        <dbReference type="ARBA" id="ARBA00022483"/>
    </source>
</evidence>
<dbReference type="AlphaFoldDB" id="A0A2U1IY49"/>
<feature type="compositionally biased region" description="Low complexity" evidence="6">
    <location>
        <begin position="491"/>
        <end position="505"/>
    </location>
</feature>
<evidence type="ECO:0000259" key="7">
    <source>
        <dbReference type="Pfam" id="PF07393"/>
    </source>
</evidence>
<dbReference type="GO" id="GO:0000145">
    <property type="term" value="C:exocyst"/>
    <property type="evidence" value="ECO:0007669"/>
    <property type="project" value="TreeGrafter"/>
</dbReference>
<feature type="domain" description="Exocyst complex component Sec10 N-terminal" evidence="8">
    <location>
        <begin position="48"/>
        <end position="160"/>
    </location>
</feature>
<dbReference type="Pfam" id="PF07393">
    <property type="entry name" value="Sec10_HB"/>
    <property type="match status" value="1"/>
</dbReference>
<comment type="caution">
    <text evidence="9">The sequence shown here is derived from an EMBL/GenBank/DDBJ whole genome shotgun (WGS) entry which is preliminary data.</text>
</comment>
<dbReference type="Pfam" id="PF20667">
    <property type="entry name" value="Sec10_N"/>
    <property type="match status" value="1"/>
</dbReference>
<feature type="region of interest" description="Disordered" evidence="6">
    <location>
        <begin position="472"/>
        <end position="505"/>
    </location>
</feature>
<dbReference type="PANTHER" id="PTHR12100">
    <property type="entry name" value="SEC10"/>
    <property type="match status" value="1"/>
</dbReference>
<keyword evidence="3" id="KW-0268">Exocytosis</keyword>
<evidence type="ECO:0000256" key="6">
    <source>
        <dbReference type="SAM" id="MobiDB-lite"/>
    </source>
</evidence>
<keyword evidence="4 5" id="KW-0175">Coiled coil</keyword>
<feature type="region of interest" description="Disordered" evidence="6">
    <location>
        <begin position="571"/>
        <end position="598"/>
    </location>
</feature>
<dbReference type="GO" id="GO:0006893">
    <property type="term" value="P:Golgi to plasma membrane transport"/>
    <property type="evidence" value="ECO:0007669"/>
    <property type="project" value="TreeGrafter"/>
</dbReference>
<feature type="domain" description="Exocyst complex component Sec10-like alpha-helical bundle" evidence="7">
    <location>
        <begin position="170"/>
        <end position="932"/>
    </location>
</feature>
<dbReference type="Proteomes" id="UP000245591">
    <property type="component" value="Unassembled WGS sequence"/>
</dbReference>
<sequence length="939" mass="105501">MAGINPMRDIGDLDKLIGDDFEPTQFIETVTSKLIENGKKSNGSFNAKPYIRTFEYLAENLNSMKNDLEKDIERLSNEVVKEEDGHKKQVWKFRMTTKAINTNFNRLETEMADIGGSFVRIGEQLDRVAKEKARSKEIQEIVEYFTEFNNGRTELINELRENGSEGQTKVANILRKLNTMIADTEHSGSRHFSAKKNIEIYSEAFEKQLLEEFELAYKDNDIKKMSISARTLMSFNGGLSVAKAYINQHPFFLETMIGESQATIAEASYKSLEGVTDLLEIPPPPDRWLVQLFNDTKEMVEKDWKTISVVFPNPLYILQMLIKRVFEQTVQSYLDNLLERAEKNSQLAFLRVLCSSHFAATQLIDSLKVFDVQTVTPTITALEAAQHLASSKNVDTMDFLGSNINMLSGIGGGLDTNEMLNSRFNMLSSRKTSIYHPEVAGLRSGEMNDNAEMTHAVAAMMSGINRLGRMKKTGSENGVGLSGKSERDLDSFLSSSSPNLKNSSDTGVLSLSLDRCRDDLFVSFLGGGRYLNAERAHLKLGFENLISNFHNSRVSKRTNVKQAGIFSMFTSSGGPSMTSNSPMGTGSSPNLSISNPNTPGKSGGFASQYFNQGKKQSSNNIGYDSKKNSRVDINEGQQYELQAKTVVNILYVHSESISRATELTKLGDLPAVVVNLFRFLMDFVNNEYLIIGLNDCLEELRDSKSEPNVEMILRCILVNSQVIGLVHSHYSHTVAPLLTCSSHHLLRELISDKNNFVITIESKSNVLMNNFIQSSLNWIAVLLSKQKRTDFRPGNDDFLPSFATEPCDSVVEFVLKIEALSRLCLDPNNQIRLLTEIGNELYKQLMEHFKKFTVSYLGGLVVSKDISKYYEAIERFEIPEITEQFGTLQVLAKIFSVPEKTLKSLLEEGLLARLDRSVVTSYIKMREDYKSSLLQILNF</sequence>
<evidence type="ECO:0000256" key="4">
    <source>
        <dbReference type="ARBA" id="ARBA00023054"/>
    </source>
</evidence>
<keyword evidence="10" id="KW-1185">Reference proteome</keyword>
<dbReference type="EMBL" id="MBFU01000746">
    <property type="protein sequence ID" value="PVZ97728.1"/>
    <property type="molecule type" value="Genomic_DNA"/>
</dbReference>
<reference evidence="9 10" key="1">
    <citation type="journal article" date="2018" name="MBio">
        <title>Comparative Genomics Reveals the Core Gene Toolbox for the Fungus-Insect Symbiosis.</title>
        <authorList>
            <person name="Wang Y."/>
            <person name="Stata M."/>
            <person name="Wang W."/>
            <person name="Stajich J.E."/>
            <person name="White M.M."/>
            <person name="Moncalvo J.M."/>
        </authorList>
    </citation>
    <scope>NUCLEOTIDE SEQUENCE [LARGE SCALE GENOMIC DNA]</scope>
    <source>
        <strain evidence="9 10">AUS-126-30</strain>
    </source>
</reference>
<accession>A0A2U1IY49</accession>
<evidence type="ECO:0000313" key="9">
    <source>
        <dbReference type="EMBL" id="PVZ97728.1"/>
    </source>
</evidence>
<feature type="coiled-coil region" evidence="5">
    <location>
        <begin position="58"/>
        <end position="85"/>
    </location>
</feature>
<protein>
    <submittedName>
        <fullName evidence="9">Uncharacterized protein</fullName>
    </submittedName>
</protein>
<evidence type="ECO:0000256" key="2">
    <source>
        <dbReference type="ARBA" id="ARBA00022448"/>
    </source>
</evidence>
<dbReference type="InterPro" id="IPR048627">
    <property type="entry name" value="Sec10_HB"/>
</dbReference>
<keyword evidence="2" id="KW-0813">Transport</keyword>
<dbReference type="InterPro" id="IPR048625">
    <property type="entry name" value="Sec10_N"/>
</dbReference>
<evidence type="ECO:0000256" key="5">
    <source>
        <dbReference type="SAM" id="Coils"/>
    </source>
</evidence>
<evidence type="ECO:0000259" key="8">
    <source>
        <dbReference type="Pfam" id="PF20667"/>
    </source>
</evidence>